<protein>
    <submittedName>
        <fullName evidence="2">Uncharacterized protein</fullName>
    </submittedName>
</protein>
<keyword evidence="3" id="KW-1185">Reference proteome</keyword>
<proteinExistence type="predicted"/>
<feature type="region of interest" description="Disordered" evidence="1">
    <location>
        <begin position="66"/>
        <end position="99"/>
    </location>
</feature>
<evidence type="ECO:0000313" key="2">
    <source>
        <dbReference type="EMBL" id="CAI9298310.1"/>
    </source>
</evidence>
<dbReference type="AlphaFoldDB" id="A0AA35ZSZ2"/>
<feature type="region of interest" description="Disordered" evidence="1">
    <location>
        <begin position="26"/>
        <end position="53"/>
    </location>
</feature>
<dbReference type="Proteomes" id="UP001177003">
    <property type="component" value="Chromosome 8"/>
</dbReference>
<evidence type="ECO:0000256" key="1">
    <source>
        <dbReference type="SAM" id="MobiDB-lite"/>
    </source>
</evidence>
<reference evidence="2" key="1">
    <citation type="submission" date="2023-04" db="EMBL/GenBank/DDBJ databases">
        <authorList>
            <person name="Vijverberg K."/>
            <person name="Xiong W."/>
            <person name="Schranz E."/>
        </authorList>
    </citation>
    <scope>NUCLEOTIDE SEQUENCE</scope>
</reference>
<sequence>METLDDDIREVGKEIMKAAQAFAQTNNLDKEMDEWSDQTQGGEAGSGKVEPPKVLAMPIVKKELKGKDKLIEEEPIIDDDEDNEPDEAELKRRKARDAE</sequence>
<accession>A0AA35ZSZ2</accession>
<organism evidence="2 3">
    <name type="scientific">Lactuca saligna</name>
    <name type="common">Willowleaf lettuce</name>
    <dbReference type="NCBI Taxonomy" id="75948"/>
    <lineage>
        <taxon>Eukaryota</taxon>
        <taxon>Viridiplantae</taxon>
        <taxon>Streptophyta</taxon>
        <taxon>Embryophyta</taxon>
        <taxon>Tracheophyta</taxon>
        <taxon>Spermatophyta</taxon>
        <taxon>Magnoliopsida</taxon>
        <taxon>eudicotyledons</taxon>
        <taxon>Gunneridae</taxon>
        <taxon>Pentapetalae</taxon>
        <taxon>asterids</taxon>
        <taxon>campanulids</taxon>
        <taxon>Asterales</taxon>
        <taxon>Asteraceae</taxon>
        <taxon>Cichorioideae</taxon>
        <taxon>Cichorieae</taxon>
        <taxon>Lactucinae</taxon>
        <taxon>Lactuca</taxon>
    </lineage>
</organism>
<evidence type="ECO:0000313" key="3">
    <source>
        <dbReference type="Proteomes" id="UP001177003"/>
    </source>
</evidence>
<gene>
    <name evidence="2" type="ORF">LSALG_LOCUS37082</name>
</gene>
<dbReference type="EMBL" id="OX465084">
    <property type="protein sequence ID" value="CAI9298310.1"/>
    <property type="molecule type" value="Genomic_DNA"/>
</dbReference>
<name>A0AA35ZSZ2_LACSI</name>
<feature type="compositionally biased region" description="Acidic residues" evidence="1">
    <location>
        <begin position="73"/>
        <end position="87"/>
    </location>
</feature>